<comment type="caution">
    <text evidence="2">The sequence shown here is derived from an EMBL/GenBank/DDBJ whole genome shotgun (WGS) entry which is preliminary data.</text>
</comment>
<dbReference type="EMBL" id="LSRX01000009">
    <property type="protein sequence ID" value="OLQ14886.1"/>
    <property type="molecule type" value="Genomic_DNA"/>
</dbReference>
<organism evidence="2 3">
    <name type="scientific">Symbiodinium microadriaticum</name>
    <name type="common">Dinoflagellate</name>
    <name type="synonym">Zooxanthella microadriatica</name>
    <dbReference type="NCBI Taxonomy" id="2951"/>
    <lineage>
        <taxon>Eukaryota</taxon>
        <taxon>Sar</taxon>
        <taxon>Alveolata</taxon>
        <taxon>Dinophyceae</taxon>
        <taxon>Suessiales</taxon>
        <taxon>Symbiodiniaceae</taxon>
        <taxon>Symbiodinium</taxon>
    </lineage>
</organism>
<evidence type="ECO:0000313" key="3">
    <source>
        <dbReference type="Proteomes" id="UP000186817"/>
    </source>
</evidence>
<dbReference type="OrthoDB" id="10556115at2759"/>
<evidence type="ECO:0000313" key="2">
    <source>
        <dbReference type="EMBL" id="OLQ14886.1"/>
    </source>
</evidence>
<accession>A0A1Q9F5D8</accession>
<name>A0A1Q9F5D8_SYMMI</name>
<protein>
    <submittedName>
        <fullName evidence="2">Uncharacterized protein</fullName>
    </submittedName>
</protein>
<gene>
    <name evidence="2" type="ORF">AK812_SmicGene918</name>
</gene>
<reference evidence="2 3" key="1">
    <citation type="submission" date="2016-02" db="EMBL/GenBank/DDBJ databases">
        <title>Genome analysis of coral dinoflagellate symbionts highlights evolutionary adaptations to a symbiotic lifestyle.</title>
        <authorList>
            <person name="Aranda M."/>
            <person name="Li Y."/>
            <person name="Liew Y.J."/>
            <person name="Baumgarten S."/>
            <person name="Simakov O."/>
            <person name="Wilson M."/>
            <person name="Piel J."/>
            <person name="Ashoor H."/>
            <person name="Bougouffa S."/>
            <person name="Bajic V.B."/>
            <person name="Ryu T."/>
            <person name="Ravasi T."/>
            <person name="Bayer T."/>
            <person name="Micklem G."/>
            <person name="Kim H."/>
            <person name="Bhak J."/>
            <person name="Lajeunesse T.C."/>
            <person name="Voolstra C.R."/>
        </authorList>
    </citation>
    <scope>NUCLEOTIDE SEQUENCE [LARGE SCALE GENOMIC DNA]</scope>
    <source>
        <strain evidence="2 3">CCMP2467</strain>
    </source>
</reference>
<dbReference type="AlphaFoldDB" id="A0A1Q9F5D8"/>
<dbReference type="Proteomes" id="UP000186817">
    <property type="component" value="Unassembled WGS sequence"/>
</dbReference>
<proteinExistence type="predicted"/>
<keyword evidence="3" id="KW-1185">Reference proteome</keyword>
<sequence>MCQKTLSEFRKAELIVEATARNLWLHPSWTTTELRSLMQEDRKSPSGNHPADAGMSKMTADSVEQLKERAMELARTYRTTCPWKRDGLEEWSI</sequence>
<feature type="region of interest" description="Disordered" evidence="1">
    <location>
        <begin position="37"/>
        <end position="59"/>
    </location>
</feature>
<evidence type="ECO:0000256" key="1">
    <source>
        <dbReference type="SAM" id="MobiDB-lite"/>
    </source>
</evidence>